<feature type="binding site" evidence="11">
    <location>
        <begin position="51"/>
        <end position="54"/>
    </location>
    <ligand>
        <name>FAD</name>
        <dbReference type="ChEBI" id="CHEBI:57692"/>
    </ligand>
</feature>
<evidence type="ECO:0000259" key="13">
    <source>
        <dbReference type="PROSITE" id="PS51384"/>
    </source>
</evidence>
<dbReference type="OrthoDB" id="9778346at2"/>
<dbReference type="CDD" id="cd06218">
    <property type="entry name" value="DHOD_e_trans"/>
    <property type="match status" value="1"/>
</dbReference>
<dbReference type="InterPro" id="IPR039261">
    <property type="entry name" value="FNR_nucleotide-bd"/>
</dbReference>
<evidence type="ECO:0000313" key="14">
    <source>
        <dbReference type="EMBL" id="MBT9281518.1"/>
    </source>
</evidence>
<dbReference type="Proteomes" id="UP000243024">
    <property type="component" value="Unassembled WGS sequence"/>
</dbReference>
<keyword evidence="6 11" id="KW-0274">FAD</keyword>
<dbReference type="STRING" id="1484.SA87_03230"/>
<keyword evidence="4 12" id="KW-0001">2Fe-2S</keyword>
<dbReference type="RefSeq" id="WP_066202116.1">
    <property type="nucleotide sequence ID" value="NZ_CBCSAS010000001.1"/>
</dbReference>
<keyword evidence="8 12" id="KW-0408">Iron</keyword>
<dbReference type="PANTHER" id="PTHR43513:SF3">
    <property type="entry name" value="DIHYDROOROTATE DEHYDROGENASE B (NAD(+)), ELECTRON TRANSFER SUBUNIT-RELATED"/>
    <property type="match status" value="1"/>
</dbReference>
<keyword evidence="16" id="KW-1185">Reference proteome</keyword>
<dbReference type="GO" id="GO:0050660">
    <property type="term" value="F:flavin adenine dinucleotide binding"/>
    <property type="evidence" value="ECO:0007669"/>
    <property type="project" value="InterPro"/>
</dbReference>
<protein>
    <submittedName>
        <fullName evidence="14">Dihydroorotate dehydrogenase electron transfer subunit</fullName>
    </submittedName>
</protein>
<evidence type="ECO:0000256" key="1">
    <source>
        <dbReference type="ARBA" id="ARBA00006422"/>
    </source>
</evidence>
<gene>
    <name evidence="14" type="ORF">KM312_02465</name>
    <name evidence="15" type="ORF">SA87_03230</name>
</gene>
<dbReference type="Gene3D" id="2.10.240.10">
    <property type="entry name" value="Dihydroorotate dehydrogenase, electron transfer subunit"/>
    <property type="match status" value="1"/>
</dbReference>
<organism evidence="15 16">
    <name type="scientific">Hydrogenibacillus schlegelii</name>
    <name type="common">Bacillus schlegelii</name>
    <dbReference type="NCBI Taxonomy" id="1484"/>
    <lineage>
        <taxon>Bacteria</taxon>
        <taxon>Bacillati</taxon>
        <taxon>Bacillota</taxon>
        <taxon>Bacilli</taxon>
        <taxon>Bacillales</taxon>
        <taxon>Bacillales Family X. Incertae Sedis</taxon>
        <taxon>Hydrogenibacillus</taxon>
    </lineage>
</organism>
<evidence type="ECO:0000256" key="5">
    <source>
        <dbReference type="ARBA" id="ARBA00022723"/>
    </source>
</evidence>
<comment type="cofactor">
    <cofactor evidence="11">
        <name>FAD</name>
        <dbReference type="ChEBI" id="CHEBI:57692"/>
    </cofactor>
    <text evidence="11">Binds 1 FAD per subunit.</text>
</comment>
<keyword evidence="5 12" id="KW-0479">Metal-binding</keyword>
<evidence type="ECO:0000313" key="16">
    <source>
        <dbReference type="Proteomes" id="UP000243024"/>
    </source>
</evidence>
<dbReference type="SUPFAM" id="SSF52343">
    <property type="entry name" value="Ferredoxin reductase-like, C-terminal NADP-linked domain"/>
    <property type="match status" value="1"/>
</dbReference>
<evidence type="ECO:0000256" key="7">
    <source>
        <dbReference type="ARBA" id="ARBA00022982"/>
    </source>
</evidence>
<evidence type="ECO:0000256" key="2">
    <source>
        <dbReference type="ARBA" id="ARBA00022448"/>
    </source>
</evidence>
<keyword evidence="9 12" id="KW-0411">Iron-sulfur</keyword>
<evidence type="ECO:0000256" key="12">
    <source>
        <dbReference type="PIRSR" id="PIRSR006816-2"/>
    </source>
</evidence>
<comment type="cofactor">
    <cofactor evidence="12">
        <name>[2Fe-2S] cluster</name>
        <dbReference type="ChEBI" id="CHEBI:190135"/>
    </cofactor>
    <text evidence="12">Binds 1 [2Fe-2S] cluster per subunit.</text>
</comment>
<dbReference type="Gene3D" id="2.40.30.10">
    <property type="entry name" value="Translation factors"/>
    <property type="match status" value="1"/>
</dbReference>
<dbReference type="InterPro" id="IPR012165">
    <property type="entry name" value="Cyt_c3_hydrogenase_gsu"/>
</dbReference>
<feature type="binding site" evidence="11">
    <location>
        <begin position="68"/>
        <end position="70"/>
    </location>
    <ligand>
        <name>FAD</name>
        <dbReference type="ChEBI" id="CHEBI:57692"/>
    </ligand>
</feature>
<feature type="binding site" evidence="12">
    <location>
        <position position="228"/>
    </location>
    <ligand>
        <name>[2Fe-2S] cluster</name>
        <dbReference type="ChEBI" id="CHEBI:190135"/>
    </ligand>
</feature>
<reference evidence="15 16" key="1">
    <citation type="submission" date="2015-09" db="EMBL/GenBank/DDBJ databases">
        <title>Draft genome sequence of Hydrogenibacillus schlegelii DSM 2000.</title>
        <authorList>
            <person name="Hemp J."/>
        </authorList>
    </citation>
    <scope>NUCLEOTIDE SEQUENCE [LARGE SCALE GENOMIC DNA]</scope>
    <source>
        <strain evidence="15 16">MA 48</strain>
    </source>
</reference>
<accession>A0A179IPU0</accession>
<dbReference type="PANTHER" id="PTHR43513">
    <property type="entry name" value="DIHYDROOROTATE DEHYDROGENASE B (NAD(+)), ELECTRON TRANSFER SUBUNIT"/>
    <property type="match status" value="1"/>
</dbReference>
<dbReference type="SUPFAM" id="SSF63380">
    <property type="entry name" value="Riboflavin synthase domain-like"/>
    <property type="match status" value="1"/>
</dbReference>
<dbReference type="PIRSF" id="PIRSF006816">
    <property type="entry name" value="Cyc3_hyd_g"/>
    <property type="match status" value="1"/>
</dbReference>
<dbReference type="EMBL" id="JXBB01000034">
    <property type="protein sequence ID" value="OAR03862.1"/>
    <property type="molecule type" value="Genomic_DNA"/>
</dbReference>
<comment type="cofactor">
    <cofactor evidence="10">
        <name>[2Fe-2S] cluster</name>
        <dbReference type="ChEBI" id="CHEBI:190135"/>
    </cofactor>
</comment>
<dbReference type="Gene3D" id="3.40.50.80">
    <property type="entry name" value="Nucleotide-binding domain of ferredoxin-NADP reductase (FNR) module"/>
    <property type="match status" value="1"/>
</dbReference>
<dbReference type="GO" id="GO:0046872">
    <property type="term" value="F:metal ion binding"/>
    <property type="evidence" value="ECO:0007669"/>
    <property type="project" value="UniProtKB-KW"/>
</dbReference>
<evidence type="ECO:0000256" key="6">
    <source>
        <dbReference type="ARBA" id="ARBA00022827"/>
    </source>
</evidence>
<proteinExistence type="inferred from homology"/>
<dbReference type="InterPro" id="IPR019480">
    <property type="entry name" value="Dihydroorotate_DH_Fe-S-bd"/>
</dbReference>
<dbReference type="InterPro" id="IPR017927">
    <property type="entry name" value="FAD-bd_FR_type"/>
</dbReference>
<sequence length="279" mass="29123">MRTGAARIVGRRAIGRSIVELALAVPPAFPEPRPGQFVHVRVPGDALVLRRPLSVADWDERERVLRLIFRVVGEGTARLAALPVGAAVDAFLPPSTGFPLSAVRAGETALLVGGGLGVAPLIFLARALHARGVRVKARIGFACAEDVFGLRRLRAVADVELYTDDGSAGAKGRVTDGLGPEAAFHAAFVCGPVPMLRAFQRMFRGDGRPIYAALEARMACGAGACRACVVPVAEGSALRHRRVCRDGPVFALASLHVAGVPEDGSPDGGRGWADGGGFV</sequence>
<evidence type="ECO:0000256" key="8">
    <source>
        <dbReference type="ARBA" id="ARBA00023004"/>
    </source>
</evidence>
<dbReference type="InterPro" id="IPR017938">
    <property type="entry name" value="Riboflavin_synthase-like_b-brl"/>
</dbReference>
<dbReference type="Pfam" id="PF10418">
    <property type="entry name" value="DHODB_Fe-S_bind"/>
    <property type="match status" value="1"/>
</dbReference>
<name>A0A179IPU0_HYDSH</name>
<keyword evidence="7" id="KW-0249">Electron transport</keyword>
<comment type="caution">
    <text evidence="15">The sequence shown here is derived from an EMBL/GenBank/DDBJ whole genome shotgun (WGS) entry which is preliminary data.</text>
</comment>
<evidence type="ECO:0000256" key="10">
    <source>
        <dbReference type="ARBA" id="ARBA00034078"/>
    </source>
</evidence>
<feature type="binding site" evidence="11">
    <location>
        <begin position="75"/>
        <end position="76"/>
    </location>
    <ligand>
        <name>FAD</name>
        <dbReference type="ChEBI" id="CHEBI:57692"/>
    </ligand>
</feature>
<dbReference type="AlphaFoldDB" id="A0A179IPU0"/>
<keyword evidence="2" id="KW-0813">Transport</keyword>
<dbReference type="Proteomes" id="UP000748108">
    <property type="component" value="Unassembled WGS sequence"/>
</dbReference>
<dbReference type="PROSITE" id="PS51384">
    <property type="entry name" value="FAD_FR"/>
    <property type="match status" value="1"/>
</dbReference>
<dbReference type="EMBL" id="JAHHQF010000039">
    <property type="protein sequence ID" value="MBT9281518.1"/>
    <property type="molecule type" value="Genomic_DNA"/>
</dbReference>
<feature type="binding site" evidence="12">
    <location>
        <position position="244"/>
    </location>
    <ligand>
        <name>[2Fe-2S] cluster</name>
        <dbReference type="ChEBI" id="CHEBI:190135"/>
    </ligand>
</feature>
<feature type="binding site" evidence="12">
    <location>
        <position position="225"/>
    </location>
    <ligand>
        <name>[2Fe-2S] cluster</name>
        <dbReference type="ChEBI" id="CHEBI:190135"/>
    </ligand>
</feature>
<feature type="binding site" evidence="12">
    <location>
        <position position="220"/>
    </location>
    <ligand>
        <name>[2Fe-2S] cluster</name>
        <dbReference type="ChEBI" id="CHEBI:190135"/>
    </ligand>
</feature>
<evidence type="ECO:0000256" key="9">
    <source>
        <dbReference type="ARBA" id="ARBA00023014"/>
    </source>
</evidence>
<evidence type="ECO:0000256" key="11">
    <source>
        <dbReference type="PIRSR" id="PIRSR006816-1"/>
    </source>
</evidence>
<dbReference type="InterPro" id="IPR037117">
    <property type="entry name" value="Dihydroorotate_DH_ele_sf"/>
</dbReference>
<evidence type="ECO:0000313" key="15">
    <source>
        <dbReference type="EMBL" id="OAR03862.1"/>
    </source>
</evidence>
<reference evidence="14" key="2">
    <citation type="journal article" date="2021" name="Microbiology">
        <title>Metagenomic Analysis of the Microbial Community in the Underground Coal Fire Area (Kemerovo Region, Russia) Revealed Predominance of Thermophilic Members of the Phyla Deinococcus-thermus, Aquificae, and Firmicutes.</title>
        <authorList>
            <person name="Kadnikov V."/>
            <person name="Mardanov A.V."/>
            <person name="Beletsky A.V."/>
            <person name="Karnachuk O.V."/>
            <person name="Ravin N.V."/>
        </authorList>
    </citation>
    <scope>NUCLEOTIDE SEQUENCE</scope>
    <source>
        <strain evidence="14">RBS10-49</strain>
    </source>
</reference>
<keyword evidence="3 11" id="KW-0285">Flavoprotein</keyword>
<comment type="similarity">
    <text evidence="1">Belongs to the PyrK family.</text>
</comment>
<evidence type="ECO:0000256" key="3">
    <source>
        <dbReference type="ARBA" id="ARBA00022630"/>
    </source>
</evidence>
<dbReference type="GO" id="GO:0016491">
    <property type="term" value="F:oxidoreductase activity"/>
    <property type="evidence" value="ECO:0007669"/>
    <property type="project" value="InterPro"/>
</dbReference>
<feature type="domain" description="FAD-binding FR-type" evidence="13">
    <location>
        <begin position="1"/>
        <end position="101"/>
    </location>
</feature>
<evidence type="ECO:0000256" key="4">
    <source>
        <dbReference type="ARBA" id="ARBA00022714"/>
    </source>
</evidence>
<dbReference type="InterPro" id="IPR050353">
    <property type="entry name" value="PyrK_electron_transfer"/>
</dbReference>
<dbReference type="GO" id="GO:0051537">
    <property type="term" value="F:2 iron, 2 sulfur cluster binding"/>
    <property type="evidence" value="ECO:0007669"/>
    <property type="project" value="UniProtKB-KW"/>
</dbReference>
<dbReference type="GO" id="GO:0006221">
    <property type="term" value="P:pyrimidine nucleotide biosynthetic process"/>
    <property type="evidence" value="ECO:0007669"/>
    <property type="project" value="InterPro"/>
</dbReference>